<keyword evidence="2 9" id="KW-0813">Transport</keyword>
<feature type="transmembrane region" description="Helical" evidence="9">
    <location>
        <begin position="713"/>
        <end position="734"/>
    </location>
</feature>
<dbReference type="NCBIfam" id="NF001960">
    <property type="entry name" value="PRK00733.3-5"/>
    <property type="match status" value="1"/>
</dbReference>
<comment type="caution">
    <text evidence="10">The sequence shown here is derived from an EMBL/GenBank/DDBJ whole genome shotgun (WGS) entry which is preliminary data.</text>
</comment>
<comment type="similarity">
    <text evidence="9">Belongs to the H(+)-translocating pyrophosphatase (TC 3.A.10) family. K(+)-stimulated subfamily.</text>
</comment>
<evidence type="ECO:0000256" key="3">
    <source>
        <dbReference type="ARBA" id="ARBA00022692"/>
    </source>
</evidence>
<keyword evidence="7 9" id="KW-0406">Ion transport</keyword>
<feature type="transmembrane region" description="Helical" evidence="9">
    <location>
        <begin position="82"/>
        <end position="102"/>
    </location>
</feature>
<organism evidence="10 11">
    <name type="scientific">Methylomonas subterranea</name>
    <dbReference type="NCBI Taxonomy" id="2952225"/>
    <lineage>
        <taxon>Bacteria</taxon>
        <taxon>Pseudomonadati</taxon>
        <taxon>Pseudomonadota</taxon>
        <taxon>Gammaproteobacteria</taxon>
        <taxon>Methylococcales</taxon>
        <taxon>Methylococcaceae</taxon>
        <taxon>Methylomonas</taxon>
    </lineage>
</organism>
<keyword evidence="9" id="KW-0915">Sodium</keyword>
<dbReference type="GO" id="GO:0004427">
    <property type="term" value="F:inorganic diphosphate phosphatase activity"/>
    <property type="evidence" value="ECO:0007669"/>
    <property type="project" value="UniProtKB-EC"/>
</dbReference>
<feature type="transmembrane region" description="Helical" evidence="9">
    <location>
        <begin position="428"/>
        <end position="447"/>
    </location>
</feature>
<comment type="activity regulation">
    <text evidence="9">Requires K(+) for maximal activity.</text>
</comment>
<dbReference type="NCBIfam" id="NF001954">
    <property type="entry name" value="PRK00733.2-2"/>
    <property type="match status" value="1"/>
</dbReference>
<dbReference type="RefSeq" id="WP_256602385.1">
    <property type="nucleotide sequence ID" value="NZ_JANIBJ010000017.1"/>
</dbReference>
<feature type="transmembrane region" description="Helical" evidence="9">
    <location>
        <begin position="648"/>
        <end position="666"/>
    </location>
</feature>
<feature type="transmembrane region" description="Helical" evidence="9">
    <location>
        <begin position="58"/>
        <end position="76"/>
    </location>
</feature>
<keyword evidence="9" id="KW-1003">Cell membrane</keyword>
<feature type="transmembrane region" description="Helical" evidence="9">
    <location>
        <begin position="311"/>
        <end position="328"/>
    </location>
</feature>
<dbReference type="PANTHER" id="PTHR31998">
    <property type="entry name" value="K(+)-INSENSITIVE PYROPHOSPHATE-ENERGIZED PROTON PUMP"/>
    <property type="match status" value="1"/>
</dbReference>
<dbReference type="EC" id="7.2.3.1" evidence="9"/>
<comment type="function">
    <text evidence="9">Sodium pump that utilizes the energy of pyrophosphate hydrolysis as the driving force for Na(+) movement across the membrane.</text>
</comment>
<feature type="transmembrane region" description="Helical" evidence="9">
    <location>
        <begin position="334"/>
        <end position="352"/>
    </location>
</feature>
<accession>A0ABT1TGZ4</accession>
<evidence type="ECO:0000256" key="9">
    <source>
        <dbReference type="HAMAP-Rule" id="MF_01129"/>
    </source>
</evidence>
<comment type="subunit">
    <text evidence="9">Homodimer.</text>
</comment>
<keyword evidence="5 9" id="KW-1278">Translocase</keyword>
<proteinExistence type="inferred from homology"/>
<comment type="caution">
    <text evidence="9">Lacks conserved residue(s) required for the propagation of feature annotation.</text>
</comment>
<keyword evidence="4 9" id="KW-0460">Magnesium</keyword>
<evidence type="ECO:0000256" key="2">
    <source>
        <dbReference type="ARBA" id="ARBA00022448"/>
    </source>
</evidence>
<sequence length="735" mass="77160">MENPIFFLVPFAALTALLFAFYFFRQMMRESEGTETMKKIALYVREGAMSYLKQQYKIVSLVFIVLAMLFAVMAYFGLQNSWVPFAFLTGGFFSGLAGFFGMKTATYASARTAHAAANSLNQGLRIAFRSGAVMGLVVVGLALLDISVWYWVLDYFVEDMEPGHKLVVITTTMLTFGMGASTQALFARVGGGIYTKAADVGADLVGKVEAGIPEDDPRNPATIADNVGDNVGDVAGMGADLYESYCGSILATAALGASAFLLHPALQEKAVLAPMLVAGVGVFLSLIGIFLVKTRENADMKQLMAALNRGVNISSLLTAAATFVILYLSGLPNWVGISFAVVTGLLAGIVIGQTAEYYTSHSYRPTQKIAESAVTGPATVIISGLGLGMISTAIPVMTIAVAITLAYLCAIQFDVANMLLAGNLSMGLYGIGFAAVGMLSTLGLTLATDAYGPIADNAGGNAEMSGLGEAVRKRTDALDALGNTTAATGKGFSIGSAALTALALLASYIEEIKIGLIRLGHTTLSLANGATIDTHRAGFEDFMNYYQVSLMNPKVLIGMFIGSMMAFVFCGLTMNAVGRAAQKMVEEVRRQFREISGIMDGSGLPDYARCVEISTKGAQKAMLFPSLLAIIVPVLTGVVFGVSGVMGLLVGGLSSGFVLAIFMANAGGAWDNAKKYVEEGHLGGKGSDVHKACVVGDTVGDPFKDTSGPSLNILIKLMSMVSIVMAGLTVAWSVF</sequence>
<feature type="transmembrane region" description="Helical" evidence="9">
    <location>
        <begin position="164"/>
        <end position="186"/>
    </location>
</feature>
<evidence type="ECO:0000256" key="1">
    <source>
        <dbReference type="ARBA" id="ARBA00004127"/>
    </source>
</evidence>
<protein>
    <recommendedName>
        <fullName evidence="9">Putative K(+)-stimulated pyrophosphate-energized sodium pump</fullName>
        <ecNumber evidence="9">7.2.3.1</ecNumber>
    </recommendedName>
    <alternativeName>
        <fullName evidence="9">Membrane-bound sodium-translocating pyrophosphatase</fullName>
    </alternativeName>
    <alternativeName>
        <fullName evidence="9">Pyrophosphate-energized inorganic pyrophosphatase</fullName>
        <shortName evidence="9">Na(+)-PPase</shortName>
    </alternativeName>
</protein>
<keyword evidence="8 9" id="KW-0472">Membrane</keyword>
<dbReference type="PIRSF" id="PIRSF001265">
    <property type="entry name" value="H+-PPase"/>
    <property type="match status" value="1"/>
</dbReference>
<name>A0ABT1TGZ4_9GAMM</name>
<evidence type="ECO:0000256" key="4">
    <source>
        <dbReference type="ARBA" id="ARBA00022842"/>
    </source>
</evidence>
<feature type="site" description="Determinant of potassium dependence" evidence="9">
    <location>
        <position position="486"/>
    </location>
</feature>
<keyword evidence="9" id="KW-0739">Sodium transport</keyword>
<evidence type="ECO:0000313" key="10">
    <source>
        <dbReference type="EMBL" id="MCQ8104589.1"/>
    </source>
</evidence>
<gene>
    <name evidence="9" type="primary">hppA</name>
    <name evidence="10" type="ORF">NP590_10775</name>
</gene>
<comment type="catalytic activity">
    <reaction evidence="9">
        <text>Na(+)(in) + diphosphate + H2O = Na(+)(out) + 2 phosphate + H(+)</text>
        <dbReference type="Rhea" id="RHEA:57884"/>
        <dbReference type="ChEBI" id="CHEBI:15377"/>
        <dbReference type="ChEBI" id="CHEBI:15378"/>
        <dbReference type="ChEBI" id="CHEBI:29101"/>
        <dbReference type="ChEBI" id="CHEBI:33019"/>
        <dbReference type="ChEBI" id="CHEBI:43474"/>
        <dbReference type="EC" id="7.2.3.1"/>
    </reaction>
</comment>
<dbReference type="NCBIfam" id="TIGR01104">
    <property type="entry name" value="V_PPase"/>
    <property type="match status" value="1"/>
</dbReference>
<feature type="transmembrane region" description="Helical" evidence="9">
    <location>
        <begin position="6"/>
        <end position="24"/>
    </location>
</feature>
<evidence type="ECO:0000256" key="5">
    <source>
        <dbReference type="ARBA" id="ARBA00022967"/>
    </source>
</evidence>
<comment type="cofactor">
    <cofactor evidence="9">
        <name>Mg(2+)</name>
        <dbReference type="ChEBI" id="CHEBI:18420"/>
    </cofactor>
</comment>
<reference evidence="10 11" key="1">
    <citation type="submission" date="2022-07" db="EMBL/GenBank/DDBJ databases">
        <title>Methylomonas rivi sp. nov., Methylomonas rosea sp. nov., Methylomonas aureus sp. nov. and Methylomonas subterranea sp. nov., four novel methanotrophs isolated from a freshwater creek and the deep terrestrial subsurface.</title>
        <authorList>
            <person name="Abin C."/>
            <person name="Sankaranarayanan K."/>
            <person name="Garner C."/>
            <person name="Sindelar R."/>
            <person name="Kotary K."/>
            <person name="Garner R."/>
            <person name="Barclay S."/>
            <person name="Lawson P."/>
            <person name="Krumholz L."/>
        </authorList>
    </citation>
    <scope>NUCLEOTIDE SEQUENCE [LARGE SCALE GENOMIC DNA]</scope>
    <source>
        <strain evidence="10 11">SURF-2</strain>
    </source>
</reference>
<keyword evidence="11" id="KW-1185">Reference proteome</keyword>
<feature type="transmembrane region" description="Helical" evidence="9">
    <location>
        <begin position="245"/>
        <end position="266"/>
    </location>
</feature>
<feature type="transmembrane region" description="Helical" evidence="9">
    <location>
        <begin position="132"/>
        <end position="152"/>
    </location>
</feature>
<dbReference type="EMBL" id="JANIBJ010000017">
    <property type="protein sequence ID" value="MCQ8104589.1"/>
    <property type="molecule type" value="Genomic_DNA"/>
</dbReference>
<dbReference type="HAMAP" id="MF_01129">
    <property type="entry name" value="PPase_energized_pump"/>
    <property type="match status" value="1"/>
</dbReference>
<dbReference type="Proteomes" id="UP001524499">
    <property type="component" value="Unassembled WGS sequence"/>
</dbReference>
<feature type="transmembrane region" description="Helical" evidence="9">
    <location>
        <begin position="555"/>
        <end position="577"/>
    </location>
</feature>
<evidence type="ECO:0000256" key="7">
    <source>
        <dbReference type="ARBA" id="ARBA00023065"/>
    </source>
</evidence>
<dbReference type="InterPro" id="IPR004131">
    <property type="entry name" value="PPase-energised_H-pump"/>
</dbReference>
<evidence type="ECO:0000313" key="11">
    <source>
        <dbReference type="Proteomes" id="UP001524499"/>
    </source>
</evidence>
<dbReference type="Pfam" id="PF03030">
    <property type="entry name" value="H_PPase"/>
    <property type="match status" value="1"/>
</dbReference>
<comment type="subcellular location">
    <subcellularLocation>
        <location evidence="9">Cell membrane</location>
        <topology evidence="9">Multi-pass membrane protein</topology>
    </subcellularLocation>
    <subcellularLocation>
        <location evidence="1">Endomembrane system</location>
        <topology evidence="1">Multi-pass membrane protein</topology>
    </subcellularLocation>
</comment>
<evidence type="ECO:0000256" key="6">
    <source>
        <dbReference type="ARBA" id="ARBA00022989"/>
    </source>
</evidence>
<feature type="transmembrane region" description="Helical" evidence="9">
    <location>
        <begin position="396"/>
        <end position="416"/>
    </location>
</feature>
<feature type="transmembrane region" description="Helical" evidence="9">
    <location>
        <begin position="272"/>
        <end position="291"/>
    </location>
</feature>
<evidence type="ECO:0000256" key="8">
    <source>
        <dbReference type="ARBA" id="ARBA00023136"/>
    </source>
</evidence>
<keyword evidence="6 9" id="KW-1133">Transmembrane helix</keyword>
<keyword evidence="10" id="KW-0378">Hydrolase</keyword>
<feature type="transmembrane region" description="Helical" evidence="9">
    <location>
        <begin position="622"/>
        <end position="642"/>
    </location>
</feature>
<keyword evidence="9" id="KW-0630">Potassium</keyword>
<keyword evidence="3 9" id="KW-0812">Transmembrane</keyword>